<dbReference type="PANTHER" id="PTHR11306:SF68">
    <property type="entry name" value="NPC INTRACELLULAR CHOLESTEROL TRANSPORTER 2"/>
    <property type="match status" value="1"/>
</dbReference>
<keyword evidence="5 8" id="KW-0732">Signal</keyword>
<evidence type="ECO:0000313" key="11">
    <source>
        <dbReference type="Proteomes" id="UP000472272"/>
    </source>
</evidence>
<evidence type="ECO:0000256" key="7">
    <source>
        <dbReference type="ARBA" id="ARBA00032516"/>
    </source>
</evidence>
<dbReference type="Proteomes" id="UP000472272">
    <property type="component" value="Chromosome 1"/>
</dbReference>
<dbReference type="FunFam" id="2.60.40.770:FF:000001">
    <property type="entry name" value="NPC intracellular cholesterol transporter 2"/>
    <property type="match status" value="1"/>
</dbReference>
<dbReference type="SMART" id="SM00737">
    <property type="entry name" value="ML"/>
    <property type="match status" value="1"/>
</dbReference>
<dbReference type="GeneTree" id="ENSGT00390000006223"/>
<evidence type="ECO:0000313" key="10">
    <source>
        <dbReference type="Ensembl" id="ENSPMRP00000012690.1"/>
    </source>
</evidence>
<feature type="domain" description="MD-2-related lipid-recognition" evidence="9">
    <location>
        <begin position="29"/>
        <end position="148"/>
    </location>
</feature>
<dbReference type="SUPFAM" id="SSF81296">
    <property type="entry name" value="E set domains"/>
    <property type="match status" value="1"/>
</dbReference>
<dbReference type="InterPro" id="IPR039670">
    <property type="entry name" value="NPC2-like"/>
</dbReference>
<gene>
    <name evidence="10" type="primary">NPC2</name>
</gene>
<dbReference type="CDD" id="cd00916">
    <property type="entry name" value="Npc2_like"/>
    <property type="match status" value="1"/>
</dbReference>
<keyword evidence="11" id="KW-1185">Reference proteome</keyword>
<reference evidence="10" key="3">
    <citation type="submission" date="2025-09" db="UniProtKB">
        <authorList>
            <consortium name="Ensembl"/>
        </authorList>
    </citation>
    <scope>IDENTIFICATION</scope>
</reference>
<keyword evidence="6" id="KW-1015">Disulfide bond</keyword>
<evidence type="ECO:0000259" key="9">
    <source>
        <dbReference type="SMART" id="SM00737"/>
    </source>
</evidence>
<dbReference type="GO" id="GO:0033344">
    <property type="term" value="P:cholesterol efflux"/>
    <property type="evidence" value="ECO:0007669"/>
    <property type="project" value="Ensembl"/>
</dbReference>
<organism evidence="10 11">
    <name type="scientific">Podarcis muralis</name>
    <name type="common">Wall lizard</name>
    <name type="synonym">Lacerta muralis</name>
    <dbReference type="NCBI Taxonomy" id="64176"/>
    <lineage>
        <taxon>Eukaryota</taxon>
        <taxon>Metazoa</taxon>
        <taxon>Chordata</taxon>
        <taxon>Craniata</taxon>
        <taxon>Vertebrata</taxon>
        <taxon>Euteleostomi</taxon>
        <taxon>Lepidosauria</taxon>
        <taxon>Squamata</taxon>
        <taxon>Bifurcata</taxon>
        <taxon>Unidentata</taxon>
        <taxon>Episquamata</taxon>
        <taxon>Laterata</taxon>
        <taxon>Lacertibaenia</taxon>
        <taxon>Lacertidae</taxon>
        <taxon>Podarcis</taxon>
    </lineage>
</organism>
<dbReference type="InterPro" id="IPR033916">
    <property type="entry name" value="ML_Npc2-like"/>
</dbReference>
<keyword evidence="4" id="KW-0964">Secreted</keyword>
<dbReference type="GO" id="GO:0042632">
    <property type="term" value="P:cholesterol homeostasis"/>
    <property type="evidence" value="ECO:0007669"/>
    <property type="project" value="Ensembl"/>
</dbReference>
<evidence type="ECO:0000256" key="1">
    <source>
        <dbReference type="ARBA" id="ARBA00004613"/>
    </source>
</evidence>
<dbReference type="InterPro" id="IPR003172">
    <property type="entry name" value="ML_dom"/>
</dbReference>
<evidence type="ECO:0000256" key="2">
    <source>
        <dbReference type="ARBA" id="ARBA00006370"/>
    </source>
</evidence>
<dbReference type="Ensembl" id="ENSPMRT00000013553.1">
    <property type="protein sequence ID" value="ENSPMRP00000012690.1"/>
    <property type="gene ID" value="ENSPMRG00000008478.1"/>
</dbReference>
<name>A0A670IL10_PODMU</name>
<dbReference type="Pfam" id="PF02221">
    <property type="entry name" value="E1_DerP2_DerF2"/>
    <property type="match status" value="1"/>
</dbReference>
<comment type="similarity">
    <text evidence="2">Belongs to the NPC2 family.</text>
</comment>
<dbReference type="GO" id="GO:0015485">
    <property type="term" value="F:cholesterol binding"/>
    <property type="evidence" value="ECO:0007669"/>
    <property type="project" value="Ensembl"/>
</dbReference>
<evidence type="ECO:0000256" key="6">
    <source>
        <dbReference type="ARBA" id="ARBA00023157"/>
    </source>
</evidence>
<evidence type="ECO:0000256" key="8">
    <source>
        <dbReference type="SAM" id="SignalP"/>
    </source>
</evidence>
<evidence type="ECO:0000256" key="3">
    <source>
        <dbReference type="ARBA" id="ARBA00021477"/>
    </source>
</evidence>
<feature type="chain" id="PRO_5025567042" description="NPC intracellular cholesterol transporter 2" evidence="8">
    <location>
        <begin position="27"/>
        <end position="152"/>
    </location>
</feature>
<dbReference type="GO" id="GO:0120020">
    <property type="term" value="F:cholesterol transfer activity"/>
    <property type="evidence" value="ECO:0007669"/>
    <property type="project" value="Ensembl"/>
</dbReference>
<proteinExistence type="inferred from homology"/>
<reference evidence="10 11" key="1">
    <citation type="journal article" date="2019" name="Proc. Natl. Acad. Sci. U.S.A.">
        <title>Regulatory changes in pterin and carotenoid genes underlie balanced color polymorphisms in the wall lizard.</title>
        <authorList>
            <person name="Andrade P."/>
            <person name="Pinho C."/>
            <person name="Perez I de Lanuza G."/>
            <person name="Afonso S."/>
            <person name="Brejcha J."/>
            <person name="Rubin C.J."/>
            <person name="Wallerman O."/>
            <person name="Pereira P."/>
            <person name="Sabatino S.J."/>
            <person name="Bellati A."/>
            <person name="Pellitteri-Rosa D."/>
            <person name="Bosakova Z."/>
            <person name="Bunikis I."/>
            <person name="Carretero M.A."/>
            <person name="Feiner N."/>
            <person name="Marsik P."/>
            <person name="Pauperio F."/>
            <person name="Salvi D."/>
            <person name="Soler L."/>
            <person name="While G.M."/>
            <person name="Uller T."/>
            <person name="Font E."/>
            <person name="Andersson L."/>
            <person name="Carneiro M."/>
        </authorList>
    </citation>
    <scope>NUCLEOTIDE SEQUENCE</scope>
</reference>
<dbReference type="GO" id="GO:0019899">
    <property type="term" value="F:enzyme binding"/>
    <property type="evidence" value="ECO:0007669"/>
    <property type="project" value="Ensembl"/>
</dbReference>
<dbReference type="AlphaFoldDB" id="A0A670IL10"/>
<evidence type="ECO:0000256" key="4">
    <source>
        <dbReference type="ARBA" id="ARBA00022525"/>
    </source>
</evidence>
<dbReference type="PANTHER" id="PTHR11306">
    <property type="entry name" value="NIEMANN PICK TYPE C2 PROTEIN NPC2-RELATED"/>
    <property type="match status" value="1"/>
</dbReference>
<reference evidence="10" key="2">
    <citation type="submission" date="2025-08" db="UniProtKB">
        <authorList>
            <consortium name="Ensembl"/>
        </authorList>
    </citation>
    <scope>IDENTIFICATION</scope>
</reference>
<protein>
    <recommendedName>
        <fullName evidence="3">NPC intracellular cholesterol transporter 2</fullName>
    </recommendedName>
    <alternativeName>
        <fullName evidence="7">Epididymal secretory protein E1</fullName>
    </alternativeName>
</protein>
<accession>A0A670IL10</accession>
<dbReference type="GO" id="GO:0005615">
    <property type="term" value="C:extracellular space"/>
    <property type="evidence" value="ECO:0007669"/>
    <property type="project" value="Ensembl"/>
</dbReference>
<dbReference type="GO" id="GO:0032367">
    <property type="term" value="P:intracellular cholesterol transport"/>
    <property type="evidence" value="ECO:0007669"/>
    <property type="project" value="Ensembl"/>
</dbReference>
<dbReference type="GO" id="GO:0009615">
    <property type="term" value="P:response to virus"/>
    <property type="evidence" value="ECO:0007669"/>
    <property type="project" value="Ensembl"/>
</dbReference>
<dbReference type="OMA" id="RSAKIEM"/>
<dbReference type="GO" id="GO:0005764">
    <property type="term" value="C:lysosome"/>
    <property type="evidence" value="ECO:0007669"/>
    <property type="project" value="Ensembl"/>
</dbReference>
<sequence>ARAQPATFLLMATLLLSLLPPPEGLAGTDLRSKDGSIVEVNVSPCPAQPCVLHKGEAYSVNVTFSSKTVSNGSQAKVYGEMLHMDIPFPLDQPDGCKSGIICPIQKDHSYNYLNKLPVKSEYPSLKLVVKWELVDDDGQLMFCWKIPVQISS</sequence>
<dbReference type="InterPro" id="IPR014756">
    <property type="entry name" value="Ig_E-set"/>
</dbReference>
<comment type="subcellular location">
    <subcellularLocation>
        <location evidence="1">Secreted</location>
    </subcellularLocation>
</comment>
<evidence type="ECO:0000256" key="5">
    <source>
        <dbReference type="ARBA" id="ARBA00022729"/>
    </source>
</evidence>
<dbReference type="Gene3D" id="2.60.40.770">
    <property type="match status" value="1"/>
</dbReference>
<feature type="signal peptide" evidence="8">
    <location>
        <begin position="1"/>
        <end position="26"/>
    </location>
</feature>